<protein>
    <recommendedName>
        <fullName evidence="2">AlpA family transcriptional regulator</fullName>
    </recommendedName>
</protein>
<proteinExistence type="predicted"/>
<dbReference type="InterPro" id="IPR010260">
    <property type="entry name" value="AlpA"/>
</dbReference>
<sequence length="73" mass="8359">MLSKKQVVERTGLSAVTIWRRIQVGDFPKPRQLTPNRIGWPDSEIEEWENSRPVGQCEVPENLKKDTAVKNNG</sequence>
<dbReference type="InterPro" id="IPR009061">
    <property type="entry name" value="DNA-bd_dom_put_sf"/>
</dbReference>
<dbReference type="SUPFAM" id="SSF46955">
    <property type="entry name" value="Putative DNA-binding domain"/>
    <property type="match status" value="1"/>
</dbReference>
<evidence type="ECO:0008006" key="2">
    <source>
        <dbReference type="Google" id="ProtNLM"/>
    </source>
</evidence>
<dbReference type="EMBL" id="UINC01092190">
    <property type="protein sequence ID" value="SVC45563.1"/>
    <property type="molecule type" value="Genomic_DNA"/>
</dbReference>
<organism evidence="1">
    <name type="scientific">marine metagenome</name>
    <dbReference type="NCBI Taxonomy" id="408172"/>
    <lineage>
        <taxon>unclassified sequences</taxon>
        <taxon>metagenomes</taxon>
        <taxon>ecological metagenomes</taxon>
    </lineage>
</organism>
<evidence type="ECO:0000313" key="1">
    <source>
        <dbReference type="EMBL" id="SVC45563.1"/>
    </source>
</evidence>
<accession>A0A382M9A8</accession>
<dbReference type="Pfam" id="PF05930">
    <property type="entry name" value="Phage_AlpA"/>
    <property type="match status" value="1"/>
</dbReference>
<dbReference type="Gene3D" id="1.10.238.160">
    <property type="match status" value="1"/>
</dbReference>
<dbReference type="AlphaFoldDB" id="A0A382M9A8"/>
<name>A0A382M9A8_9ZZZZ</name>
<gene>
    <name evidence="1" type="ORF">METZ01_LOCUS298417</name>
</gene>
<reference evidence="1" key="1">
    <citation type="submission" date="2018-05" db="EMBL/GenBank/DDBJ databases">
        <authorList>
            <person name="Lanie J.A."/>
            <person name="Ng W.-L."/>
            <person name="Kazmierczak K.M."/>
            <person name="Andrzejewski T.M."/>
            <person name="Davidsen T.M."/>
            <person name="Wayne K.J."/>
            <person name="Tettelin H."/>
            <person name="Glass J.I."/>
            <person name="Rusch D."/>
            <person name="Podicherti R."/>
            <person name="Tsui H.-C.T."/>
            <person name="Winkler M.E."/>
        </authorList>
    </citation>
    <scope>NUCLEOTIDE SEQUENCE</scope>
</reference>